<dbReference type="RefSeq" id="WP_342901691.1">
    <property type="nucleotide sequence ID" value="NZ_JBCHKU010000001.1"/>
</dbReference>
<proteinExistence type="predicted"/>
<name>A0ABU9ULB4_9GAMM</name>
<comment type="caution">
    <text evidence="6">The sequence shown here is derived from an EMBL/GenBank/DDBJ whole genome shotgun (WGS) entry which is preliminary data.</text>
</comment>
<evidence type="ECO:0000259" key="5">
    <source>
        <dbReference type="Pfam" id="PF25881"/>
    </source>
</evidence>
<dbReference type="InterPro" id="IPR059052">
    <property type="entry name" value="HH_YbhG-like"/>
</dbReference>
<dbReference type="Gene3D" id="2.40.50.100">
    <property type="match status" value="1"/>
</dbReference>
<reference evidence="6 7" key="1">
    <citation type="submission" date="2024-04" db="EMBL/GenBank/DDBJ databases">
        <title>Novel Shewanella species isolated from Baltic Sea sediments.</title>
        <authorList>
            <person name="Martin-Rodriguez A.J."/>
            <person name="Fernandez-Juarez V."/>
            <person name="Valeriano V.D."/>
            <person name="Mihindukulasooriya I."/>
            <person name="Ceresnova L."/>
            <person name="Joffre E."/>
            <person name="Jensie-Markopoulos S."/>
            <person name="Moore E.R.B."/>
            <person name="Sjoling A."/>
        </authorList>
    </citation>
    <scope>NUCLEOTIDE SEQUENCE [LARGE SCALE GENOMIC DNA]</scope>
    <source>
        <strain evidence="6 7">VAX-SP0-0CM-1</strain>
    </source>
</reference>
<dbReference type="PANTHER" id="PTHR32347:SF29">
    <property type="entry name" value="UPF0194 MEMBRANE PROTEIN YBHG"/>
    <property type="match status" value="1"/>
</dbReference>
<dbReference type="InterPro" id="IPR050465">
    <property type="entry name" value="UPF0194_transport"/>
</dbReference>
<dbReference type="SUPFAM" id="SSF111369">
    <property type="entry name" value="HlyD-like secretion proteins"/>
    <property type="match status" value="1"/>
</dbReference>
<evidence type="ECO:0000313" key="6">
    <source>
        <dbReference type="EMBL" id="MEM6247044.1"/>
    </source>
</evidence>
<dbReference type="Proteomes" id="UP001489333">
    <property type="component" value="Unassembled WGS sequence"/>
</dbReference>
<comment type="subcellular location">
    <subcellularLocation>
        <location evidence="1">Cell envelope</location>
    </subcellularLocation>
</comment>
<sequence length="409" mass="44204">MSSTIGLTMLNDQDFSRNRFSKNKSSNNRLSNNRLSNNSLSNNRLSNNRLSNNRLSNNSLSSSKLSNSNLSKNKLTNQTALIKRVATGVILGCLLLPLAACTQESPSVLGTVERDRLTLTAPVGELITQVNVVEGQQVKAGEVLLTLDSTSANARLALRQAELEQAKAKLSEAVTGARLEDIERAKAVLDGANASVKEAQRAFERTNRLYATKVLSQADLDTARAARDTSLAKQAEAEQSLRLLENGTRSEQLEQAKAAVAAASASVAIEQKALADLSLVAARDAVVDTLPWRVGDRIAAGTQLIGLLASEDPYVRVYLPATWLDRVKAGDKVNIRVDGREMPIAGTVRNIRSQPAYTPFYALNESDRARLMYLTDITISAAGQDLPTGMALAVELDVQPKVQQKVKQP</sequence>
<evidence type="ECO:0000256" key="4">
    <source>
        <dbReference type="SAM" id="MobiDB-lite"/>
    </source>
</evidence>
<feature type="region of interest" description="Disordered" evidence="4">
    <location>
        <begin position="16"/>
        <end position="69"/>
    </location>
</feature>
<protein>
    <submittedName>
        <fullName evidence="6">HlyD family efflux transporter periplasmic adaptor subunit</fullName>
    </submittedName>
</protein>
<keyword evidence="2 3" id="KW-0175">Coiled coil</keyword>
<dbReference type="SUPFAM" id="SSF141571">
    <property type="entry name" value="Pentapeptide repeat-like"/>
    <property type="match status" value="1"/>
</dbReference>
<gene>
    <name evidence="6" type="ORF">AAGS29_00280</name>
</gene>
<evidence type="ECO:0000256" key="3">
    <source>
        <dbReference type="SAM" id="Coils"/>
    </source>
</evidence>
<feature type="compositionally biased region" description="Low complexity" evidence="4">
    <location>
        <begin position="23"/>
        <end position="69"/>
    </location>
</feature>
<dbReference type="Pfam" id="PF25881">
    <property type="entry name" value="HH_YBHG"/>
    <property type="match status" value="1"/>
</dbReference>
<dbReference type="PANTHER" id="PTHR32347">
    <property type="entry name" value="EFFLUX SYSTEM COMPONENT YKNX-RELATED"/>
    <property type="match status" value="1"/>
</dbReference>
<keyword evidence="7" id="KW-1185">Reference proteome</keyword>
<evidence type="ECO:0000256" key="2">
    <source>
        <dbReference type="ARBA" id="ARBA00023054"/>
    </source>
</evidence>
<feature type="domain" description="YbhG-like alpha-helical hairpin" evidence="5">
    <location>
        <begin position="148"/>
        <end position="273"/>
    </location>
</feature>
<dbReference type="Gene3D" id="1.10.287.470">
    <property type="entry name" value="Helix hairpin bin"/>
    <property type="match status" value="2"/>
</dbReference>
<feature type="coiled-coil region" evidence="3">
    <location>
        <begin position="153"/>
        <end position="202"/>
    </location>
</feature>
<organism evidence="6 7">
    <name type="scientific">Shewanella vaxholmensis</name>
    <dbReference type="NCBI Taxonomy" id="3063535"/>
    <lineage>
        <taxon>Bacteria</taxon>
        <taxon>Pseudomonadati</taxon>
        <taxon>Pseudomonadota</taxon>
        <taxon>Gammaproteobacteria</taxon>
        <taxon>Alteromonadales</taxon>
        <taxon>Shewanellaceae</taxon>
        <taxon>Shewanella</taxon>
    </lineage>
</organism>
<evidence type="ECO:0000256" key="1">
    <source>
        <dbReference type="ARBA" id="ARBA00004196"/>
    </source>
</evidence>
<accession>A0ABU9ULB4</accession>
<evidence type="ECO:0000313" key="7">
    <source>
        <dbReference type="Proteomes" id="UP001489333"/>
    </source>
</evidence>
<dbReference type="Gene3D" id="2.40.30.170">
    <property type="match status" value="1"/>
</dbReference>
<dbReference type="EMBL" id="JBCHKU010000001">
    <property type="protein sequence ID" value="MEM6247044.1"/>
    <property type="molecule type" value="Genomic_DNA"/>
</dbReference>